<feature type="compositionally biased region" description="Low complexity" evidence="1">
    <location>
        <begin position="329"/>
        <end position="346"/>
    </location>
</feature>
<reference evidence="4" key="1">
    <citation type="submission" date="2023-06" db="EMBL/GenBank/DDBJ databases">
        <title>Genomic analysis of the entomopathogenic nematode Steinernema hermaphroditum.</title>
        <authorList>
            <person name="Schwarz E.M."/>
            <person name="Heppert J.K."/>
            <person name="Baniya A."/>
            <person name="Schwartz H.T."/>
            <person name="Tan C.-H."/>
            <person name="Antoshechkin I."/>
            <person name="Sternberg P.W."/>
            <person name="Goodrich-Blair H."/>
            <person name="Dillman A.R."/>
        </authorList>
    </citation>
    <scope>NUCLEOTIDE SEQUENCE</scope>
    <source>
        <strain evidence="4">PS9179</strain>
        <tissue evidence="4">Whole animal</tissue>
    </source>
</reference>
<keyword evidence="2" id="KW-0472">Membrane</keyword>
<name>A0AA39GW08_9BILA</name>
<evidence type="ECO:0000313" key="5">
    <source>
        <dbReference type="Proteomes" id="UP001175271"/>
    </source>
</evidence>
<evidence type="ECO:0000256" key="2">
    <source>
        <dbReference type="SAM" id="Phobius"/>
    </source>
</evidence>
<keyword evidence="5" id="KW-1185">Reference proteome</keyword>
<dbReference type="PANTHER" id="PTHR44665">
    <property type="entry name" value="DNAJ HOMOLOG SUBFAMILY C MEMBER 14"/>
    <property type="match status" value="1"/>
</dbReference>
<evidence type="ECO:0000259" key="3">
    <source>
        <dbReference type="PROSITE" id="PS50076"/>
    </source>
</evidence>
<feature type="region of interest" description="Disordered" evidence="1">
    <location>
        <begin position="266"/>
        <end position="354"/>
    </location>
</feature>
<evidence type="ECO:0000256" key="1">
    <source>
        <dbReference type="SAM" id="MobiDB-lite"/>
    </source>
</evidence>
<gene>
    <name evidence="4" type="ORF">QR680_000075</name>
</gene>
<keyword evidence="2" id="KW-1133">Transmembrane helix</keyword>
<feature type="compositionally biased region" description="Polar residues" evidence="1">
    <location>
        <begin position="176"/>
        <end position="191"/>
    </location>
</feature>
<keyword evidence="2" id="KW-0812">Transmembrane</keyword>
<feature type="region of interest" description="Disordered" evidence="1">
    <location>
        <begin position="176"/>
        <end position="198"/>
    </location>
</feature>
<dbReference type="AlphaFoldDB" id="A0AA39GW08"/>
<proteinExistence type="predicted"/>
<feature type="compositionally biased region" description="Basic and acidic residues" evidence="1">
    <location>
        <begin position="402"/>
        <end position="424"/>
    </location>
</feature>
<dbReference type="SUPFAM" id="SSF46565">
    <property type="entry name" value="Chaperone J-domain"/>
    <property type="match status" value="1"/>
</dbReference>
<feature type="region of interest" description="Disordered" evidence="1">
    <location>
        <begin position="393"/>
        <end position="439"/>
    </location>
</feature>
<comment type="caution">
    <text evidence="4">The sequence shown here is derived from an EMBL/GenBank/DDBJ whole genome shotgun (WGS) entry which is preliminary data.</text>
</comment>
<feature type="transmembrane region" description="Helical" evidence="2">
    <location>
        <begin position="496"/>
        <end position="523"/>
    </location>
</feature>
<feature type="compositionally biased region" description="Polar residues" evidence="1">
    <location>
        <begin position="292"/>
        <end position="313"/>
    </location>
</feature>
<protein>
    <recommendedName>
        <fullName evidence="3">J domain-containing protein</fullName>
    </recommendedName>
</protein>
<dbReference type="InterPro" id="IPR052317">
    <property type="entry name" value="Viral_replicn-host_int_reg"/>
</dbReference>
<dbReference type="InterPro" id="IPR036869">
    <property type="entry name" value="J_dom_sf"/>
</dbReference>
<organism evidence="4 5">
    <name type="scientific">Steinernema hermaphroditum</name>
    <dbReference type="NCBI Taxonomy" id="289476"/>
    <lineage>
        <taxon>Eukaryota</taxon>
        <taxon>Metazoa</taxon>
        <taxon>Ecdysozoa</taxon>
        <taxon>Nematoda</taxon>
        <taxon>Chromadorea</taxon>
        <taxon>Rhabditida</taxon>
        <taxon>Tylenchina</taxon>
        <taxon>Panagrolaimomorpha</taxon>
        <taxon>Strongyloidoidea</taxon>
        <taxon>Steinernematidae</taxon>
        <taxon>Steinernema</taxon>
    </lineage>
</organism>
<dbReference type="Pfam" id="PF14901">
    <property type="entry name" value="Jiv90"/>
    <property type="match status" value="1"/>
</dbReference>
<dbReference type="PROSITE" id="PS50076">
    <property type="entry name" value="DNAJ_2"/>
    <property type="match status" value="1"/>
</dbReference>
<dbReference type="Gene3D" id="1.10.287.110">
    <property type="entry name" value="DnaJ domain"/>
    <property type="match status" value="1"/>
</dbReference>
<feature type="domain" description="J" evidence="3">
    <location>
        <begin position="619"/>
        <end position="683"/>
    </location>
</feature>
<sequence length="878" mass="98787">MDNQFAASSALDDNERHYIGNLLSDDDPFTCTFNSKKEKVKPIHNSSANTNLPGPFQQIGPSPNGNFWPEPPPPYSAAVGTNSFSHANETFHVMKPLSSSSFSGSPHNDTTFYAEKSNDPFANAWPEHDQGMFSDYYNSTIFEGFGLAALEQNYEPFAIKDSLTVKVDNDTDSNMWTLSKDSSPLEQSPKASNCEEEERTADNMCSLARLDEEVSKPISQKLAEIETHLPTAKTCDNSAFCPPAVNHAVPKQSYSDVVINRSGEVKIVPTPSPQPKPWPKQQQQLRDKRNSKTGSVDRITNNRSKGQNANKSNTDFRRIIRKKGFRPQPTTSSPAANSTTSSNNHSPAKKRSDVSAVIATEPLCADRREISAGVVVHAPALKVDSSSRFEVLQSLPPSPTKKTCDAEKIEDIELKKESNEKRPSTDITPSKNNEKTKRRGLHHKLFGTVSQSRSASKKPIPVTAVGTMNSTTSVTASKKPQTQQLSRGIIRVTFNVVLALLTVAVEFLFHQLTNVFFAIFFAIQRGSHFTMQQVYNVYGMMGQLLSFISSYTQHVLRRMHVATEERLALFLAKEPSPSLQDLDDHFFLECNGTVYSTNHPLPRDAESLLERLYKCFYADPYVVLGLSRNCTDEDIVHYYNTQAALVDPGKITMHACAQAYDLLTYAYAAIGTPEERESYDKWAYPSDDHSESTESNNFDKYSLWRTWCVFRSAMDQMLRTLHCDCGINHICVLVSNKTPYEARYCKKCECLHPARQNDIWAESKWLGIHKCYYACLEGNIYDVSQWAACSCTRLKNLKSNNHHIHYRLQGTSGYSGLFQKNTKNKSKSAQNRNTLSLYENDLIEELVNSEISGDAVSVFPDRSIYERPRRAGRRRRFR</sequence>
<dbReference type="InterPro" id="IPR032843">
    <property type="entry name" value="Jiv"/>
</dbReference>
<evidence type="ECO:0000313" key="4">
    <source>
        <dbReference type="EMBL" id="KAK0393147.1"/>
    </source>
</evidence>
<accession>A0AA39GW08</accession>
<dbReference type="EMBL" id="JAUCMV010000005">
    <property type="protein sequence ID" value="KAK0393147.1"/>
    <property type="molecule type" value="Genomic_DNA"/>
</dbReference>
<dbReference type="PANTHER" id="PTHR44665:SF1">
    <property type="entry name" value="DNAJ HOMOLOG SUBFAMILY C MEMBER 14"/>
    <property type="match status" value="1"/>
</dbReference>
<dbReference type="InterPro" id="IPR001623">
    <property type="entry name" value="DnaJ_domain"/>
</dbReference>
<dbReference type="Proteomes" id="UP001175271">
    <property type="component" value="Unassembled WGS sequence"/>
</dbReference>
<feature type="transmembrane region" description="Helical" evidence="2">
    <location>
        <begin position="535"/>
        <end position="552"/>
    </location>
</feature>